<dbReference type="SUPFAM" id="SSF100910">
    <property type="entry name" value="Chemosensory protein Csp2"/>
    <property type="match status" value="1"/>
</dbReference>
<organism evidence="2 3">
    <name type="scientific">Papilio machaon</name>
    <name type="common">Old World swallowtail butterfly</name>
    <dbReference type="NCBI Taxonomy" id="76193"/>
    <lineage>
        <taxon>Eukaryota</taxon>
        <taxon>Metazoa</taxon>
        <taxon>Ecdysozoa</taxon>
        <taxon>Arthropoda</taxon>
        <taxon>Hexapoda</taxon>
        <taxon>Insecta</taxon>
        <taxon>Pterygota</taxon>
        <taxon>Neoptera</taxon>
        <taxon>Endopterygota</taxon>
        <taxon>Lepidoptera</taxon>
        <taxon>Glossata</taxon>
        <taxon>Ditrysia</taxon>
        <taxon>Papilionoidea</taxon>
        <taxon>Papilionidae</taxon>
        <taxon>Papilioninae</taxon>
        <taxon>Papilio</taxon>
    </lineage>
</organism>
<evidence type="ECO:0000313" key="2">
    <source>
        <dbReference type="EMBL" id="KPJ09665.1"/>
    </source>
</evidence>
<sequence length="123" mass="14584">MQLIVLVFLVFPLFISAEDKYYDRRYDYYDLDNLFQNPRLLRKYMNCFLDKGPCTPVGRVFKQLLPEVVMSACAKCSPSQRRLARNTFEAFDKYLADSRDELKRKLDPQNVYFEKFLKAISTA</sequence>
<dbReference type="PANTHER" id="PTHR11257">
    <property type="entry name" value="CHEMOSENSORY PROTEIN-RELATED"/>
    <property type="match status" value="1"/>
</dbReference>
<gene>
    <name evidence="2" type="ORF">RR48_13299</name>
</gene>
<keyword evidence="3" id="KW-1185">Reference proteome</keyword>
<dbReference type="Proteomes" id="UP000053240">
    <property type="component" value="Unassembled WGS sequence"/>
</dbReference>
<dbReference type="AlphaFoldDB" id="A0A194QXI1"/>
<dbReference type="EMBL" id="KQ461073">
    <property type="protein sequence ID" value="KPJ09665.1"/>
    <property type="molecule type" value="Genomic_DNA"/>
</dbReference>
<reference evidence="2 3" key="1">
    <citation type="journal article" date="2015" name="Nat. Commun.">
        <title>Outbred genome sequencing and CRISPR/Cas9 gene editing in butterflies.</title>
        <authorList>
            <person name="Li X."/>
            <person name="Fan D."/>
            <person name="Zhang W."/>
            <person name="Liu G."/>
            <person name="Zhang L."/>
            <person name="Zhao L."/>
            <person name="Fang X."/>
            <person name="Chen L."/>
            <person name="Dong Y."/>
            <person name="Chen Y."/>
            <person name="Ding Y."/>
            <person name="Zhao R."/>
            <person name="Feng M."/>
            <person name="Zhu Y."/>
            <person name="Feng Y."/>
            <person name="Jiang X."/>
            <person name="Zhu D."/>
            <person name="Xiang H."/>
            <person name="Feng X."/>
            <person name="Li S."/>
            <person name="Wang J."/>
            <person name="Zhang G."/>
            <person name="Kronforst M.R."/>
            <person name="Wang W."/>
        </authorList>
    </citation>
    <scope>NUCLEOTIDE SEQUENCE [LARGE SCALE GENOMIC DNA]</scope>
    <source>
        <strain evidence="2">Ya'a_city_454_Pm</strain>
        <tissue evidence="2">Whole body</tissue>
    </source>
</reference>
<proteinExistence type="predicted"/>
<dbReference type="Pfam" id="PF03392">
    <property type="entry name" value="OS-D"/>
    <property type="match status" value="1"/>
</dbReference>
<name>A0A194QXI1_PAPMA</name>
<protein>
    <submittedName>
        <fullName evidence="2">Putative odorant-binding protein A10</fullName>
    </submittedName>
</protein>
<keyword evidence="1" id="KW-0732">Signal</keyword>
<accession>A0A194QXI1</accession>
<dbReference type="Gene3D" id="1.10.2080.10">
    <property type="entry name" value="Insect odorant-binding protein A10/Ejaculatory bulb-specific protein 3"/>
    <property type="match status" value="1"/>
</dbReference>
<evidence type="ECO:0000313" key="3">
    <source>
        <dbReference type="Proteomes" id="UP000053240"/>
    </source>
</evidence>
<dbReference type="PANTHER" id="PTHR11257:SF13">
    <property type="entry name" value="GEO07322P1"/>
    <property type="match status" value="1"/>
</dbReference>
<dbReference type="InParanoid" id="A0A194QXI1"/>
<dbReference type="InterPro" id="IPR005055">
    <property type="entry name" value="A10/PebIII"/>
</dbReference>
<dbReference type="KEGG" id="pmac:106716592"/>
<dbReference type="InterPro" id="IPR036682">
    <property type="entry name" value="OS_D_A10/PebIII_sf"/>
</dbReference>
<evidence type="ECO:0000256" key="1">
    <source>
        <dbReference type="SAM" id="SignalP"/>
    </source>
</evidence>
<feature type="signal peptide" evidence="1">
    <location>
        <begin position="1"/>
        <end position="17"/>
    </location>
</feature>
<feature type="chain" id="PRO_5008264712" evidence="1">
    <location>
        <begin position="18"/>
        <end position="123"/>
    </location>
</feature>